<dbReference type="Proteomes" id="UP000673394">
    <property type="component" value="Unassembled WGS sequence"/>
</dbReference>
<organism evidence="3 4">
    <name type="scientific">Paenibacillus lignilyticus</name>
    <dbReference type="NCBI Taxonomy" id="1172615"/>
    <lineage>
        <taxon>Bacteria</taxon>
        <taxon>Bacillati</taxon>
        <taxon>Bacillota</taxon>
        <taxon>Bacilli</taxon>
        <taxon>Bacillales</taxon>
        <taxon>Paenibacillaceae</taxon>
        <taxon>Paenibacillus</taxon>
    </lineage>
</organism>
<evidence type="ECO:0000256" key="1">
    <source>
        <dbReference type="ARBA" id="ARBA00007637"/>
    </source>
</evidence>
<gene>
    <name evidence="3" type="ORF">I8J30_30090</name>
</gene>
<dbReference type="RefSeq" id="WP_210664113.1">
    <property type="nucleotide sequence ID" value="NZ_JAGKSP010000027.1"/>
</dbReference>
<dbReference type="SUPFAM" id="SSF51735">
    <property type="entry name" value="NAD(P)-binding Rossmann-fold domains"/>
    <property type="match status" value="1"/>
</dbReference>
<dbReference type="InterPro" id="IPR036291">
    <property type="entry name" value="NAD(P)-bd_dom_sf"/>
</dbReference>
<reference evidence="3 4" key="1">
    <citation type="submission" date="2021-04" db="EMBL/GenBank/DDBJ databases">
        <title>Paenibacillus sp. DLE-14 whole genome sequence.</title>
        <authorList>
            <person name="Ham Y.J."/>
        </authorList>
    </citation>
    <scope>NUCLEOTIDE SEQUENCE [LARGE SCALE GENOMIC DNA]</scope>
    <source>
        <strain evidence="3 4">DLE-14</strain>
    </source>
</reference>
<evidence type="ECO:0000313" key="3">
    <source>
        <dbReference type="EMBL" id="MBP3966939.1"/>
    </source>
</evidence>
<dbReference type="Gene3D" id="3.40.50.720">
    <property type="entry name" value="NAD(P)-binding Rossmann-like Domain"/>
    <property type="match status" value="1"/>
</dbReference>
<dbReference type="Pfam" id="PF01370">
    <property type="entry name" value="Epimerase"/>
    <property type="match status" value="1"/>
</dbReference>
<evidence type="ECO:0000313" key="4">
    <source>
        <dbReference type="Proteomes" id="UP000673394"/>
    </source>
</evidence>
<sequence>MKALFIGGTGIISSAITRQLSETDGCELYLLNRGNRNESLPANVKVLQADINDESQVAKLIEDLSFDVVADFIAFRPEQLERDYRLFHGKTKQFIFISSASAYQKPLSDYRVTESTPLANPYWEYSRNKIACEEYLIKQYREQGFPITIVRPSHTYDERSIPLGVHGSKGSWQVARRMLANKPVIIHGDGTSLWTMTHNRDFAKGFIGLMGNIHAIGEAVQITSDETVTWNQIYAAIADALGVKLQAVHVSSEFLAACSKEDYTGGLIGDKANSVVFDNAKLKRLVPDFVASTRFDQGVKQTVAHVLAHPECQTEDPEFDIWCDKVIDALQGAIASVKGR</sequence>
<dbReference type="InterPro" id="IPR001509">
    <property type="entry name" value="Epimerase_deHydtase"/>
</dbReference>
<proteinExistence type="inferred from homology"/>
<accession>A0ABS5CM53</accession>
<feature type="domain" description="NAD-dependent epimerase/dehydratase" evidence="2">
    <location>
        <begin position="4"/>
        <end position="216"/>
    </location>
</feature>
<name>A0ABS5CM53_9BACL</name>
<keyword evidence="4" id="KW-1185">Reference proteome</keyword>
<protein>
    <submittedName>
        <fullName evidence="3">SDR family oxidoreductase</fullName>
    </submittedName>
</protein>
<dbReference type="PANTHER" id="PTHR43000">
    <property type="entry name" value="DTDP-D-GLUCOSE 4,6-DEHYDRATASE-RELATED"/>
    <property type="match status" value="1"/>
</dbReference>
<dbReference type="EMBL" id="JAGKSP010000027">
    <property type="protein sequence ID" value="MBP3966939.1"/>
    <property type="molecule type" value="Genomic_DNA"/>
</dbReference>
<evidence type="ECO:0000259" key="2">
    <source>
        <dbReference type="Pfam" id="PF01370"/>
    </source>
</evidence>
<dbReference type="CDD" id="cd05265">
    <property type="entry name" value="SDR_a1"/>
    <property type="match status" value="1"/>
</dbReference>
<comment type="similarity">
    <text evidence="1">Belongs to the NAD(P)-dependent epimerase/dehydratase family.</text>
</comment>
<comment type="caution">
    <text evidence="3">The sequence shown here is derived from an EMBL/GenBank/DDBJ whole genome shotgun (WGS) entry which is preliminary data.</text>
</comment>